<evidence type="ECO:0000256" key="1">
    <source>
        <dbReference type="SAM" id="MobiDB-lite"/>
    </source>
</evidence>
<evidence type="ECO:0000313" key="2">
    <source>
        <dbReference type="EMBL" id="KAJ8547524.1"/>
    </source>
</evidence>
<sequence>MGKRMSIAAKERWRKRKALMEASQNEADGPNHSAVTADNEQSKHSQSAAFTSKRKISKVNDMIVRRSNRLKSLGSFGKRRGTEAVQHIDLTNCDRDKEPHVEPINLKPTRDVSNLEMKQADGPKSAVLTNNAQSKLSQAVPSKRKKTSKASDMLVRQSGQLKSLGSSGKRQREGVHHIDPTDCDKYVELQVETICPKPIRDASNSETIVDNLVQTRGRRPFASETTPTDHNYKIRYTNSEKKVEALTEENYQQAQKLSYLLGKVKIYENMTGIVMNLLSRGAVKLHPDAAALNSSPAPKPSPVKKKKNSVKRMKKN</sequence>
<dbReference type="EMBL" id="JAJAGQ010000012">
    <property type="protein sequence ID" value="KAJ8547524.1"/>
    <property type="molecule type" value="Genomic_DNA"/>
</dbReference>
<evidence type="ECO:0000313" key="3">
    <source>
        <dbReference type="Proteomes" id="UP001152561"/>
    </source>
</evidence>
<feature type="compositionally biased region" description="Polar residues" evidence="1">
    <location>
        <begin position="33"/>
        <end position="50"/>
    </location>
</feature>
<keyword evidence="3" id="KW-1185">Reference proteome</keyword>
<dbReference type="AlphaFoldDB" id="A0A9Q1M0X0"/>
<dbReference type="PANTHER" id="PTHR38936:SF2">
    <property type="match status" value="1"/>
</dbReference>
<dbReference type="Proteomes" id="UP001152561">
    <property type="component" value="Unassembled WGS sequence"/>
</dbReference>
<feature type="compositionally biased region" description="Basic residues" evidence="1">
    <location>
        <begin position="302"/>
        <end position="316"/>
    </location>
</feature>
<comment type="caution">
    <text evidence="2">The sequence shown here is derived from an EMBL/GenBank/DDBJ whole genome shotgun (WGS) entry which is preliminary data.</text>
</comment>
<reference evidence="3" key="1">
    <citation type="journal article" date="2023" name="Proc. Natl. Acad. Sci. U.S.A.">
        <title>Genomic and structural basis for evolution of tropane alkaloid biosynthesis.</title>
        <authorList>
            <person name="Wanga Y.-J."/>
            <person name="Taina T."/>
            <person name="Yua J.-Y."/>
            <person name="Lia J."/>
            <person name="Xua B."/>
            <person name="Chenc J."/>
            <person name="D'Auriad J.C."/>
            <person name="Huanga J.-P."/>
            <person name="Huanga S.-X."/>
        </authorList>
    </citation>
    <scope>NUCLEOTIDE SEQUENCE [LARGE SCALE GENOMIC DNA]</scope>
    <source>
        <strain evidence="3">cv. KIB-2019</strain>
    </source>
</reference>
<dbReference type="PANTHER" id="PTHR38936">
    <property type="entry name" value="TITIN-LIKE ISOFORM X2"/>
    <property type="match status" value="1"/>
</dbReference>
<name>A0A9Q1M0X0_9SOLA</name>
<gene>
    <name evidence="2" type="ORF">K7X08_011110</name>
</gene>
<feature type="region of interest" description="Disordered" evidence="1">
    <location>
        <begin position="119"/>
        <end position="177"/>
    </location>
</feature>
<feature type="region of interest" description="Disordered" evidence="1">
    <location>
        <begin position="1"/>
        <end position="56"/>
    </location>
</feature>
<feature type="compositionally biased region" description="Low complexity" evidence="1">
    <location>
        <begin position="156"/>
        <end position="168"/>
    </location>
</feature>
<feature type="region of interest" description="Disordered" evidence="1">
    <location>
        <begin position="290"/>
        <end position="316"/>
    </location>
</feature>
<dbReference type="OrthoDB" id="1937314at2759"/>
<proteinExistence type="predicted"/>
<feature type="compositionally biased region" description="Polar residues" evidence="1">
    <location>
        <begin position="127"/>
        <end position="140"/>
    </location>
</feature>
<organism evidence="2 3">
    <name type="scientific">Anisodus acutangulus</name>
    <dbReference type="NCBI Taxonomy" id="402998"/>
    <lineage>
        <taxon>Eukaryota</taxon>
        <taxon>Viridiplantae</taxon>
        <taxon>Streptophyta</taxon>
        <taxon>Embryophyta</taxon>
        <taxon>Tracheophyta</taxon>
        <taxon>Spermatophyta</taxon>
        <taxon>Magnoliopsida</taxon>
        <taxon>eudicotyledons</taxon>
        <taxon>Gunneridae</taxon>
        <taxon>Pentapetalae</taxon>
        <taxon>asterids</taxon>
        <taxon>lamiids</taxon>
        <taxon>Solanales</taxon>
        <taxon>Solanaceae</taxon>
        <taxon>Solanoideae</taxon>
        <taxon>Hyoscyameae</taxon>
        <taxon>Anisodus</taxon>
    </lineage>
</organism>
<accession>A0A9Q1M0X0</accession>
<protein>
    <submittedName>
        <fullName evidence="2">Uncharacterized protein</fullName>
    </submittedName>
</protein>